<accession>A0AAU9U4I5</accession>
<dbReference type="AlphaFoldDB" id="A0AAU9U4I5"/>
<organism evidence="1 2">
    <name type="scientific">Euphydryas editha</name>
    <name type="common">Edith's checkerspot</name>
    <dbReference type="NCBI Taxonomy" id="104508"/>
    <lineage>
        <taxon>Eukaryota</taxon>
        <taxon>Metazoa</taxon>
        <taxon>Ecdysozoa</taxon>
        <taxon>Arthropoda</taxon>
        <taxon>Hexapoda</taxon>
        <taxon>Insecta</taxon>
        <taxon>Pterygota</taxon>
        <taxon>Neoptera</taxon>
        <taxon>Endopterygota</taxon>
        <taxon>Lepidoptera</taxon>
        <taxon>Glossata</taxon>
        <taxon>Ditrysia</taxon>
        <taxon>Papilionoidea</taxon>
        <taxon>Nymphalidae</taxon>
        <taxon>Nymphalinae</taxon>
        <taxon>Euphydryas</taxon>
    </lineage>
</organism>
<keyword evidence="2" id="KW-1185">Reference proteome</keyword>
<dbReference type="PANTHER" id="PTHR46238">
    <property type="entry name" value="REVERSE TRANSCRIPTASE DOMAIN-CONTAINING PROTEIN"/>
    <property type="match status" value="1"/>
</dbReference>
<dbReference type="PANTHER" id="PTHR46238:SF8">
    <property type="entry name" value="ENDONUCLEASE_EXONUCLEASE_PHOSPHATASE DOMAIN-CONTAINING PROTEIN"/>
    <property type="match status" value="1"/>
</dbReference>
<dbReference type="Proteomes" id="UP001153954">
    <property type="component" value="Unassembled WGS sequence"/>
</dbReference>
<dbReference type="EMBL" id="CAKOGL010000012">
    <property type="protein sequence ID" value="CAH2092841.1"/>
    <property type="molecule type" value="Genomic_DNA"/>
</dbReference>
<gene>
    <name evidence="1" type="ORF">EEDITHA_LOCUS8565</name>
</gene>
<evidence type="ECO:0000313" key="1">
    <source>
        <dbReference type="EMBL" id="CAH2092841.1"/>
    </source>
</evidence>
<reference evidence="1" key="1">
    <citation type="submission" date="2022-03" db="EMBL/GenBank/DDBJ databases">
        <authorList>
            <person name="Tunstrom K."/>
        </authorList>
    </citation>
    <scope>NUCLEOTIDE SEQUENCE</scope>
</reference>
<proteinExistence type="predicted"/>
<protein>
    <submittedName>
        <fullName evidence="1">Uncharacterized protein</fullName>
    </submittedName>
</protein>
<sequence>MHTNEMKMLRWAAGVTGLDKVRNEYIRGSFKVAPIVAKMVESRLRWYGHVMRRNESNAVKTGLAIPVKIKGRGRPQTT</sequence>
<name>A0AAU9U4I5_EUPED</name>
<evidence type="ECO:0000313" key="2">
    <source>
        <dbReference type="Proteomes" id="UP001153954"/>
    </source>
</evidence>
<comment type="caution">
    <text evidence="1">The sequence shown here is derived from an EMBL/GenBank/DDBJ whole genome shotgun (WGS) entry which is preliminary data.</text>
</comment>